<dbReference type="AlphaFoldDB" id="V7ART3"/>
<feature type="compositionally biased region" description="Gly residues" evidence="1">
    <location>
        <begin position="508"/>
        <end position="524"/>
    </location>
</feature>
<reference evidence="3" key="1">
    <citation type="journal article" date="2014" name="Nat. Genet.">
        <title>A reference genome for common bean and genome-wide analysis of dual domestications.</title>
        <authorList>
            <person name="Schmutz J."/>
            <person name="McClean P.E."/>
            <person name="Mamidi S."/>
            <person name="Wu G.A."/>
            <person name="Cannon S.B."/>
            <person name="Grimwood J."/>
            <person name="Jenkins J."/>
            <person name="Shu S."/>
            <person name="Song Q."/>
            <person name="Chavarro C."/>
            <person name="Torres-Torres M."/>
            <person name="Geffroy V."/>
            <person name="Moghaddam S.M."/>
            <person name="Gao D."/>
            <person name="Abernathy B."/>
            <person name="Barry K."/>
            <person name="Blair M."/>
            <person name="Brick M.A."/>
            <person name="Chovatia M."/>
            <person name="Gepts P."/>
            <person name="Goodstein D.M."/>
            <person name="Gonzales M."/>
            <person name="Hellsten U."/>
            <person name="Hyten D.L."/>
            <person name="Jia G."/>
            <person name="Kelly J.D."/>
            <person name="Kudrna D."/>
            <person name="Lee R."/>
            <person name="Richard M.M."/>
            <person name="Miklas P.N."/>
            <person name="Osorno J.M."/>
            <person name="Rodrigues J."/>
            <person name="Thareau V."/>
            <person name="Urrea C.A."/>
            <person name="Wang M."/>
            <person name="Yu Y."/>
            <person name="Zhang M."/>
            <person name="Wing R.A."/>
            <person name="Cregan P.B."/>
            <person name="Rokhsar D.S."/>
            <person name="Jackson S.A."/>
        </authorList>
    </citation>
    <scope>NUCLEOTIDE SEQUENCE [LARGE SCALE GENOMIC DNA]</scope>
    <source>
        <strain evidence="3">cv. G19833</strain>
    </source>
</reference>
<sequence length="672" mass="72408">MWKIFQRWGRFIHVFISRRLDAGNRWFGFVRFQGVMDAHVLERRLDAIWIELGGERKNEQARMTWRQKNPPRTFAHVVRDGDESASKKTMDNSVVCFQVAVESTKWLEECFVGRLIELKNLRSLGEKFVLLSCDEVGLLEEIVAGNKDLLDGIFKSIVPWDDSFAVGKKFVWIHCRGIPLALWSNQCFESVGSLVGALVEVDNATVTREVVEFARLRVRILVGSDTRMVKQVQINGTFCNVSFEEESEVSLAMQRLLDHQWGRVCEEESQASMDECGEGGSVNSLESELGEGFVSKEGEEETVQLPAEVKGSMLGGDGGAWKNIYCGNFLDTLGGVDCNSNCNSNCGVNLSSMGNFSSFGNPTVFSKKLEESNKVSGTQSGGCAEKHLGLNGTLIAQKKEWSDDLICVGPILAQERLASRVGSAPSAAAAADALCVDAGEVAGAKSTRTAAACGDSGGWSARLSEGFSSSVRGAAFSNDGVLYVDLCAAVGGNPLLTSPSKLRATVGDGGGDMGRSGGDGGSEGVGSAYGREEEAGKVVADSKRPVSGGENAVLVPGSSNSGANCQMDGSLVSGEFNRAPIVRFGGTGAQFRAPFGRSRSADSIAKYDSKLNWLKNKKFEAFRMWSIGKELGFSFNGDEEIVISKLMSLENRDGGEQKVGRKERSVSDDEDC</sequence>
<accession>V7ART3</accession>
<dbReference type="OrthoDB" id="1418158at2759"/>
<dbReference type="PANTHER" id="PTHR34427">
    <property type="entry name" value="DUF4283 DOMAIN PROTEIN"/>
    <property type="match status" value="1"/>
</dbReference>
<name>V7ART3_PHAVU</name>
<dbReference type="Proteomes" id="UP000000226">
    <property type="component" value="Chromosome 10"/>
</dbReference>
<organism evidence="2 3">
    <name type="scientific">Phaseolus vulgaris</name>
    <name type="common">Kidney bean</name>
    <name type="synonym">French bean</name>
    <dbReference type="NCBI Taxonomy" id="3885"/>
    <lineage>
        <taxon>Eukaryota</taxon>
        <taxon>Viridiplantae</taxon>
        <taxon>Streptophyta</taxon>
        <taxon>Embryophyta</taxon>
        <taxon>Tracheophyta</taxon>
        <taxon>Spermatophyta</taxon>
        <taxon>Magnoliopsida</taxon>
        <taxon>eudicotyledons</taxon>
        <taxon>Gunneridae</taxon>
        <taxon>Pentapetalae</taxon>
        <taxon>rosids</taxon>
        <taxon>fabids</taxon>
        <taxon>Fabales</taxon>
        <taxon>Fabaceae</taxon>
        <taxon>Papilionoideae</taxon>
        <taxon>50 kb inversion clade</taxon>
        <taxon>NPAAA clade</taxon>
        <taxon>indigoferoid/millettioid clade</taxon>
        <taxon>Phaseoleae</taxon>
        <taxon>Phaseolus</taxon>
    </lineage>
</organism>
<evidence type="ECO:0000256" key="1">
    <source>
        <dbReference type="SAM" id="MobiDB-lite"/>
    </source>
</evidence>
<feature type="region of interest" description="Disordered" evidence="1">
    <location>
        <begin position="508"/>
        <end position="527"/>
    </location>
</feature>
<dbReference type="EMBL" id="CM002297">
    <property type="protein sequence ID" value="ESW06921.1"/>
    <property type="molecule type" value="Genomic_DNA"/>
</dbReference>
<dbReference type="Gramene" id="ESW06921">
    <property type="protein sequence ID" value="ESW06921"/>
    <property type="gene ID" value="PHAVU_010G087400g"/>
</dbReference>
<proteinExistence type="predicted"/>
<evidence type="ECO:0000313" key="2">
    <source>
        <dbReference type="EMBL" id="ESW06921.1"/>
    </source>
</evidence>
<protein>
    <submittedName>
        <fullName evidence="2">Uncharacterized protein</fullName>
    </submittedName>
</protein>
<feature type="region of interest" description="Disordered" evidence="1">
    <location>
        <begin position="652"/>
        <end position="672"/>
    </location>
</feature>
<gene>
    <name evidence="2" type="ORF">PHAVU_010G087400g</name>
</gene>
<keyword evidence="3" id="KW-1185">Reference proteome</keyword>
<dbReference type="PANTHER" id="PTHR34427:SF5">
    <property type="entry name" value="DUF4283 DOMAIN-CONTAINING PROTEIN"/>
    <property type="match status" value="1"/>
</dbReference>
<evidence type="ECO:0000313" key="3">
    <source>
        <dbReference type="Proteomes" id="UP000000226"/>
    </source>
</evidence>